<dbReference type="Proteomes" id="UP000533461">
    <property type="component" value="Unassembled WGS sequence"/>
</dbReference>
<dbReference type="AlphaFoldDB" id="A0A7W3DFC1"/>
<evidence type="ECO:0000313" key="1">
    <source>
        <dbReference type="EMBL" id="MBA8077664.1"/>
    </source>
</evidence>
<accession>A0A7W3DFC1</accession>
<dbReference type="RefSeq" id="WP_182383354.1">
    <property type="nucleotide sequence ID" value="NZ_JABXQT010000001.1"/>
</dbReference>
<dbReference type="EMBL" id="JABXRP010000001">
    <property type="protein sequence ID" value="MBA8077664.1"/>
    <property type="molecule type" value="Genomic_DNA"/>
</dbReference>
<name>A0A7W3DFC1_ENTAS</name>
<proteinExistence type="predicted"/>
<gene>
    <name evidence="1" type="ORF">HV056_14090</name>
</gene>
<protein>
    <submittedName>
        <fullName evidence="1">Uncharacterized protein</fullName>
    </submittedName>
</protein>
<reference evidence="1 2" key="1">
    <citation type="submission" date="2020-06" db="EMBL/GenBank/DDBJ databases">
        <title>REHAB project genomes.</title>
        <authorList>
            <person name="Shaw L.P."/>
        </authorList>
    </citation>
    <scope>NUCLEOTIDE SEQUENCE [LARGE SCALE GENOMIC DNA]</scope>
    <source>
        <strain evidence="1 2">RHBSTW-00074</strain>
    </source>
</reference>
<comment type="caution">
    <text evidence="1">The sequence shown here is derived from an EMBL/GenBank/DDBJ whole genome shotgun (WGS) entry which is preliminary data.</text>
</comment>
<organism evidence="1 2">
    <name type="scientific">Enterobacter asburiae</name>
    <dbReference type="NCBI Taxonomy" id="61645"/>
    <lineage>
        <taxon>Bacteria</taxon>
        <taxon>Pseudomonadati</taxon>
        <taxon>Pseudomonadota</taxon>
        <taxon>Gammaproteobacteria</taxon>
        <taxon>Enterobacterales</taxon>
        <taxon>Enterobacteriaceae</taxon>
        <taxon>Enterobacter</taxon>
        <taxon>Enterobacter cloacae complex</taxon>
    </lineage>
</organism>
<evidence type="ECO:0000313" key="2">
    <source>
        <dbReference type="Proteomes" id="UP000533461"/>
    </source>
</evidence>
<sequence>MSEKIITLSGAATDVLYSLFFRGALQSGDLPAKSGAAELRELGFAETRHTATEYQKENYFTFLTAEGQKFAIEHLADTRFGVPAGGYIGSPVVAEADIRGCCPVEGYKWGWFVDKSGQAYIHKALIGDGILSTSCNVKINADEKGKAPETALQQTIKKVVEETVQQAMQPGGTIWHSLRRGI</sequence>